<reference evidence="4 5" key="1">
    <citation type="journal article" date="2016" name="Front. Microbiol.">
        <title>Comparative Genomics Analysis of Streptomyces Species Reveals Their Adaptation to the Marine Environment and Their Diversity at the Genomic Level.</title>
        <authorList>
            <person name="Tian X."/>
            <person name="Zhang Z."/>
            <person name="Yang T."/>
            <person name="Chen M."/>
            <person name="Li J."/>
            <person name="Chen F."/>
            <person name="Yang J."/>
            <person name="Li W."/>
            <person name="Zhang B."/>
            <person name="Zhang Z."/>
            <person name="Wu J."/>
            <person name="Zhang C."/>
            <person name="Long L."/>
            <person name="Xiao J."/>
        </authorList>
    </citation>
    <scope>NUCLEOTIDE SEQUENCE [LARGE SCALE GENOMIC DNA]</scope>
    <source>
        <strain evidence="4 5">SCSIO 02100</strain>
    </source>
</reference>
<organism evidence="4 5">
    <name type="scientific">Streptomyces oceani</name>
    <dbReference type="NCBI Taxonomy" id="1075402"/>
    <lineage>
        <taxon>Bacteria</taxon>
        <taxon>Bacillati</taxon>
        <taxon>Actinomycetota</taxon>
        <taxon>Actinomycetes</taxon>
        <taxon>Kitasatosporales</taxon>
        <taxon>Streptomycetaceae</taxon>
        <taxon>Streptomyces</taxon>
    </lineage>
</organism>
<evidence type="ECO:0000256" key="2">
    <source>
        <dbReference type="ARBA" id="ARBA00022801"/>
    </source>
</evidence>
<dbReference type="InterPro" id="IPR029058">
    <property type="entry name" value="AB_hydrolase_fold"/>
</dbReference>
<gene>
    <name evidence="4" type="ORF">AN216_16295</name>
</gene>
<evidence type="ECO:0000259" key="3">
    <source>
        <dbReference type="SMART" id="SM00824"/>
    </source>
</evidence>
<dbReference type="GO" id="GO:0016787">
    <property type="term" value="F:hydrolase activity"/>
    <property type="evidence" value="ECO:0007669"/>
    <property type="project" value="UniProtKB-KW"/>
</dbReference>
<dbReference type="InterPro" id="IPR020802">
    <property type="entry name" value="TesA-like"/>
</dbReference>
<dbReference type="SMART" id="SM00824">
    <property type="entry name" value="PKS_TE"/>
    <property type="match status" value="1"/>
</dbReference>
<dbReference type="PANTHER" id="PTHR11487:SF0">
    <property type="entry name" value="S-ACYL FATTY ACID SYNTHASE THIOESTERASE, MEDIUM CHAIN"/>
    <property type="match status" value="1"/>
</dbReference>
<comment type="similarity">
    <text evidence="1">Belongs to the thioesterase family.</text>
</comment>
<dbReference type="Proteomes" id="UP000176101">
    <property type="component" value="Unassembled WGS sequence"/>
</dbReference>
<dbReference type="SUPFAM" id="SSF53474">
    <property type="entry name" value="alpha/beta-Hydrolases"/>
    <property type="match status" value="1"/>
</dbReference>
<keyword evidence="5" id="KW-1185">Reference proteome</keyword>
<dbReference type="InterPro" id="IPR012223">
    <property type="entry name" value="TEII"/>
</dbReference>
<dbReference type="Pfam" id="PF00975">
    <property type="entry name" value="Thioesterase"/>
    <property type="match status" value="1"/>
</dbReference>
<protein>
    <submittedName>
        <fullName evidence="4">Thioesterase</fullName>
    </submittedName>
</protein>
<dbReference type="InterPro" id="IPR001031">
    <property type="entry name" value="Thioesterase"/>
</dbReference>
<comment type="caution">
    <text evidence="4">The sequence shown here is derived from an EMBL/GenBank/DDBJ whole genome shotgun (WGS) entry which is preliminary data.</text>
</comment>
<name>A0A1E7KEU6_9ACTN</name>
<dbReference type="EMBL" id="LJGU01000130">
    <property type="protein sequence ID" value="OEV02442.1"/>
    <property type="molecule type" value="Genomic_DNA"/>
</dbReference>
<dbReference type="RefSeq" id="WP_070197399.1">
    <property type="nucleotide sequence ID" value="NZ_LJGU01000130.1"/>
</dbReference>
<dbReference type="PATRIC" id="fig|1075402.3.peg.2195"/>
<evidence type="ECO:0000313" key="4">
    <source>
        <dbReference type="EMBL" id="OEV02442.1"/>
    </source>
</evidence>
<dbReference type="Gene3D" id="3.40.50.1820">
    <property type="entry name" value="alpha/beta hydrolase"/>
    <property type="match status" value="1"/>
</dbReference>
<proteinExistence type="inferred from homology"/>
<dbReference type="GO" id="GO:0008610">
    <property type="term" value="P:lipid biosynthetic process"/>
    <property type="evidence" value="ECO:0007669"/>
    <property type="project" value="TreeGrafter"/>
</dbReference>
<sequence length="279" mass="30785">MSPAEVWDTAATWFPYLGSAGTAGQSGQSSEAEVVLLCLHYAGGTAATYRQWGQALGDRVRVVPVQLPGRGTRLGEEPYDSVAPLAADLATSLATHGLTRDYALFGHSMGALLAYELACELRDRGTEEPRHLFVSGSRAPHLYGDRTDHRLSDPELRALIQELGGLGHVEETIGTAYFRRRLPILRADLRMCDTYRWRPRPPLGCRMTAYSATEDPIASTTEVEAWRAYTSSSFVRRHFPGGHFFLSDDPARARLLRDLRGELNRPHGVPVTHTQPATT</sequence>
<keyword evidence="2" id="KW-0378">Hydrolase</keyword>
<feature type="domain" description="Thioesterase TesA-like" evidence="3">
    <location>
        <begin position="37"/>
        <end position="260"/>
    </location>
</feature>
<dbReference type="PANTHER" id="PTHR11487">
    <property type="entry name" value="THIOESTERASE"/>
    <property type="match status" value="1"/>
</dbReference>
<dbReference type="AlphaFoldDB" id="A0A1E7KEU6"/>
<evidence type="ECO:0000256" key="1">
    <source>
        <dbReference type="ARBA" id="ARBA00007169"/>
    </source>
</evidence>
<evidence type="ECO:0000313" key="5">
    <source>
        <dbReference type="Proteomes" id="UP000176101"/>
    </source>
</evidence>
<dbReference type="STRING" id="1075402.AN216_16295"/>
<accession>A0A1E7KEU6</accession>